<evidence type="ECO:0000313" key="5">
    <source>
        <dbReference type="Proteomes" id="UP001327560"/>
    </source>
</evidence>
<dbReference type="FunFam" id="1.25.40.10:FF:000381">
    <property type="entry name" value="Pentatricopeptide repeat-containing protein"/>
    <property type="match status" value="1"/>
</dbReference>
<proteinExistence type="predicted"/>
<dbReference type="Gene3D" id="1.25.40.10">
    <property type="entry name" value="Tetratricopeptide repeat domain"/>
    <property type="match status" value="4"/>
</dbReference>
<dbReference type="InterPro" id="IPR046960">
    <property type="entry name" value="PPR_At4g14850-like_plant"/>
</dbReference>
<dbReference type="PANTHER" id="PTHR47926:SF366">
    <property type="entry name" value="PENTATRICOPEPTIDE REPEAT SUPERFAMILY PROTEIN"/>
    <property type="match status" value="1"/>
</dbReference>
<feature type="repeat" description="PPR" evidence="2">
    <location>
        <begin position="70"/>
        <end position="104"/>
    </location>
</feature>
<dbReference type="AlphaFoldDB" id="A0AAQ3QD46"/>
<dbReference type="PANTHER" id="PTHR47926">
    <property type="entry name" value="PENTATRICOPEPTIDE REPEAT-CONTAINING PROTEIN"/>
    <property type="match status" value="1"/>
</dbReference>
<evidence type="ECO:0000256" key="2">
    <source>
        <dbReference type="PROSITE-ProRule" id="PRU00708"/>
    </source>
</evidence>
<dbReference type="Pfam" id="PF14432">
    <property type="entry name" value="DYW_deaminase"/>
    <property type="match status" value="1"/>
</dbReference>
<dbReference type="NCBIfam" id="TIGR00756">
    <property type="entry name" value="PPR"/>
    <property type="match status" value="4"/>
</dbReference>
<evidence type="ECO:0000259" key="3">
    <source>
        <dbReference type="Pfam" id="PF14432"/>
    </source>
</evidence>
<feature type="repeat" description="PPR" evidence="2">
    <location>
        <begin position="374"/>
        <end position="408"/>
    </location>
</feature>
<sequence>MVKEPSLLAQLIQSYARSHKLNRGKQLHAHLISHGVALSTFLANHLINMYAKCGDVYHAAALFDAMPQRNLVTWSAIISGFFQNGKSLEALETFSLMRASGVSPTEFAFSSAIQASASCASLECGRQIHCLSMKLGFDAELFVGSSLADMYSQCGCLVDARRIFEEMPWKDEVSWATMIDGYTKNGNFEEALLALKEMVRVGSITIDQHILCCAVSACAGLKACLFGETLHSWVVKLGFESETFIVNSLTDMYAKSGDMVSASRVANLGSHGNVVSCSSLIDGYVEMNQFEEALRTYVDSRRQGTEPNEFTFSSMIKACASQAVLEQGTQLHAQVIKTSFCMDPFVSSSLIDMYGKCGLVKCSIQLFNEIQHPSDIAWNSMMGALAHHGRGKEAMHAFHGMISSGIKPNHITFVNLLMACSHSGLVDSGLEYFYSMQKTYGIRPREEHFSCVIDMLGRAGRLSEVKEFINQMPFEPNAYGWCSVLGACRTHGDIELGTFAAEKLMKLEPGNSGIHILLSTMYASIGQWEDVKAARKLMRDSKVKKLPGFSWVDVDNKTHVFGADDSSHPQIKEIYVKLEELSHKLRQSGFVPLTASDQHSERIAVAFALMRMPATKPIILKKNLRICADCHSAMKIISKVESREIIVRDNARFHHFADGICSCGDYW</sequence>
<name>A0AAQ3QD46_9LILI</name>
<accession>A0AAQ3QD46</accession>
<dbReference type="EMBL" id="CP136893">
    <property type="protein sequence ID" value="WOL04065.1"/>
    <property type="molecule type" value="Genomic_DNA"/>
</dbReference>
<dbReference type="GO" id="GO:0008270">
    <property type="term" value="F:zinc ion binding"/>
    <property type="evidence" value="ECO:0007669"/>
    <property type="project" value="InterPro"/>
</dbReference>
<dbReference type="FunFam" id="1.25.40.10:FF:000196">
    <property type="entry name" value="Pentatricopeptide repeat-containing protein At4g14850"/>
    <property type="match status" value="1"/>
</dbReference>
<dbReference type="InterPro" id="IPR002885">
    <property type="entry name" value="PPR_rpt"/>
</dbReference>
<dbReference type="PROSITE" id="PS51375">
    <property type="entry name" value="PPR"/>
    <property type="match status" value="4"/>
</dbReference>
<evidence type="ECO:0000313" key="4">
    <source>
        <dbReference type="EMBL" id="WOL04065.1"/>
    </source>
</evidence>
<dbReference type="FunFam" id="1.25.40.10:FF:000682">
    <property type="entry name" value="Pentatricopeptide repeat-containing protein At3g16610"/>
    <property type="match status" value="1"/>
</dbReference>
<dbReference type="GO" id="GO:0003723">
    <property type="term" value="F:RNA binding"/>
    <property type="evidence" value="ECO:0007669"/>
    <property type="project" value="InterPro"/>
</dbReference>
<dbReference type="InterPro" id="IPR011990">
    <property type="entry name" value="TPR-like_helical_dom_sf"/>
</dbReference>
<dbReference type="InterPro" id="IPR046848">
    <property type="entry name" value="E_motif"/>
</dbReference>
<dbReference type="InterPro" id="IPR046849">
    <property type="entry name" value="E2_motif"/>
</dbReference>
<protein>
    <recommendedName>
        <fullName evidence="3">DYW domain-containing protein</fullName>
    </recommendedName>
</protein>
<dbReference type="Pfam" id="PF13041">
    <property type="entry name" value="PPR_2"/>
    <property type="match status" value="3"/>
</dbReference>
<reference evidence="4 5" key="1">
    <citation type="submission" date="2023-10" db="EMBL/GenBank/DDBJ databases">
        <title>Chromosome-scale genome assembly provides insights into flower coloration mechanisms of Canna indica.</title>
        <authorList>
            <person name="Li C."/>
        </authorList>
    </citation>
    <scope>NUCLEOTIDE SEQUENCE [LARGE SCALE GENOMIC DNA]</scope>
    <source>
        <tissue evidence="4">Flower</tissue>
    </source>
</reference>
<evidence type="ECO:0000256" key="1">
    <source>
        <dbReference type="ARBA" id="ARBA00022737"/>
    </source>
</evidence>
<feature type="repeat" description="PPR" evidence="2">
    <location>
        <begin position="171"/>
        <end position="205"/>
    </location>
</feature>
<dbReference type="Proteomes" id="UP001327560">
    <property type="component" value="Chromosome 4"/>
</dbReference>
<dbReference type="InterPro" id="IPR032867">
    <property type="entry name" value="DYW_dom"/>
</dbReference>
<gene>
    <name evidence="4" type="ORF">Cni_G12786</name>
</gene>
<organism evidence="4 5">
    <name type="scientific">Canna indica</name>
    <name type="common">Indian-shot</name>
    <dbReference type="NCBI Taxonomy" id="4628"/>
    <lineage>
        <taxon>Eukaryota</taxon>
        <taxon>Viridiplantae</taxon>
        <taxon>Streptophyta</taxon>
        <taxon>Embryophyta</taxon>
        <taxon>Tracheophyta</taxon>
        <taxon>Spermatophyta</taxon>
        <taxon>Magnoliopsida</taxon>
        <taxon>Liliopsida</taxon>
        <taxon>Zingiberales</taxon>
        <taxon>Cannaceae</taxon>
        <taxon>Canna</taxon>
    </lineage>
</organism>
<keyword evidence="5" id="KW-1185">Reference proteome</keyword>
<feature type="domain" description="DYW" evidence="3">
    <location>
        <begin position="598"/>
        <end position="667"/>
    </location>
</feature>
<dbReference type="Pfam" id="PF20430">
    <property type="entry name" value="Eplus_motif"/>
    <property type="match status" value="1"/>
</dbReference>
<dbReference type="FunFam" id="1.25.40.10:FF:000366">
    <property type="entry name" value="Pentatricopeptide (PPR) repeat-containing protein"/>
    <property type="match status" value="1"/>
</dbReference>
<dbReference type="GO" id="GO:0009451">
    <property type="term" value="P:RNA modification"/>
    <property type="evidence" value="ECO:0007669"/>
    <property type="project" value="InterPro"/>
</dbReference>
<dbReference type="Pfam" id="PF01535">
    <property type="entry name" value="PPR"/>
    <property type="match status" value="4"/>
</dbReference>
<keyword evidence="1" id="KW-0677">Repeat</keyword>
<dbReference type="Pfam" id="PF20431">
    <property type="entry name" value="E_motif"/>
    <property type="match status" value="1"/>
</dbReference>
<feature type="repeat" description="PPR" evidence="2">
    <location>
        <begin position="273"/>
        <end position="307"/>
    </location>
</feature>